<dbReference type="NCBIfam" id="TIGR00530">
    <property type="entry name" value="AGP_acyltrn"/>
    <property type="match status" value="1"/>
</dbReference>
<evidence type="ECO:0000313" key="7">
    <source>
        <dbReference type="Proteomes" id="UP000623172"/>
    </source>
</evidence>
<dbReference type="GO" id="GO:0006654">
    <property type="term" value="P:phosphatidic acid biosynthetic process"/>
    <property type="evidence" value="ECO:0007669"/>
    <property type="project" value="TreeGrafter"/>
</dbReference>
<dbReference type="EC" id="2.3.1.51" evidence="4"/>
<dbReference type="GO" id="GO:0003841">
    <property type="term" value="F:1-acylglycerol-3-phosphate O-acyltransferase activity"/>
    <property type="evidence" value="ECO:0007669"/>
    <property type="project" value="UniProtKB-UniRule"/>
</dbReference>
<comment type="domain">
    <text evidence="4">The HXXXXD motif is essential for acyltransferase activity and may constitute the binding site for the phosphate moiety of the glycerol-3-phosphate.</text>
</comment>
<sequence length="191" mass="21301">MYKLAQILLWPFFHLFFLLRQTGKEHLPKKGKVIVICNHISVLDPITLGVTLPRPIHFMAKIELFKNPLIAKLLRSLNAFPVDRSRGDVASIKKAISILSEEKVFGIFPEGTRGAGAMKEGAAMIALKSEAPVVPVYIEGRYKLFRPMKVWVGEAIQPPPLEGRLKEQVDAFAPVIAHAVEKLEKNSGKIL</sequence>
<keyword evidence="7" id="KW-1185">Reference proteome</keyword>
<organism evidence="6 7">
    <name type="scientific">Gehongia tenuis</name>
    <dbReference type="NCBI Taxonomy" id="2763655"/>
    <lineage>
        <taxon>Bacteria</taxon>
        <taxon>Bacillati</taxon>
        <taxon>Bacillota</taxon>
        <taxon>Clostridia</taxon>
        <taxon>Christensenellales</taxon>
        <taxon>Christensenellaceae</taxon>
        <taxon>Gehongia</taxon>
    </lineage>
</organism>
<proteinExistence type="inferred from homology"/>
<reference evidence="6" key="1">
    <citation type="submission" date="2020-08" db="EMBL/GenBank/DDBJ databases">
        <title>Genome public.</title>
        <authorList>
            <person name="Liu C."/>
            <person name="Sun Q."/>
        </authorList>
    </citation>
    <scope>NUCLEOTIDE SEQUENCE</scope>
    <source>
        <strain evidence="6">NSJ-53</strain>
    </source>
</reference>
<dbReference type="RefSeq" id="WP_249315396.1">
    <property type="nucleotide sequence ID" value="NZ_JACRSR010000001.1"/>
</dbReference>
<dbReference type="PANTHER" id="PTHR10434">
    <property type="entry name" value="1-ACYL-SN-GLYCEROL-3-PHOSPHATE ACYLTRANSFERASE"/>
    <property type="match status" value="1"/>
</dbReference>
<dbReference type="AlphaFoldDB" id="A0A926D495"/>
<keyword evidence="4" id="KW-0444">Lipid biosynthesis</keyword>
<dbReference type="SUPFAM" id="SSF69593">
    <property type="entry name" value="Glycerol-3-phosphate (1)-acyltransferase"/>
    <property type="match status" value="1"/>
</dbReference>
<comment type="similarity">
    <text evidence="1 4">Belongs to the 1-acyl-sn-glycerol-3-phosphate acyltransferase family.</text>
</comment>
<evidence type="ECO:0000256" key="1">
    <source>
        <dbReference type="ARBA" id="ARBA00008655"/>
    </source>
</evidence>
<dbReference type="SMART" id="SM00563">
    <property type="entry name" value="PlsC"/>
    <property type="match status" value="1"/>
</dbReference>
<evidence type="ECO:0000259" key="5">
    <source>
        <dbReference type="SMART" id="SM00563"/>
    </source>
</evidence>
<gene>
    <name evidence="6" type="ORF">H8696_04985</name>
</gene>
<keyword evidence="4" id="KW-1208">Phospholipid metabolism</keyword>
<dbReference type="InterPro" id="IPR002123">
    <property type="entry name" value="Plipid/glycerol_acylTrfase"/>
</dbReference>
<dbReference type="EMBL" id="JACRSR010000001">
    <property type="protein sequence ID" value="MBC8531202.1"/>
    <property type="molecule type" value="Genomic_DNA"/>
</dbReference>
<keyword evidence="3 4" id="KW-0012">Acyltransferase</keyword>
<dbReference type="Proteomes" id="UP000623172">
    <property type="component" value="Unassembled WGS sequence"/>
</dbReference>
<dbReference type="PANTHER" id="PTHR10434:SF11">
    <property type="entry name" value="1-ACYL-SN-GLYCEROL-3-PHOSPHATE ACYLTRANSFERASE"/>
    <property type="match status" value="1"/>
</dbReference>
<keyword evidence="4" id="KW-0594">Phospholipid biosynthesis</keyword>
<evidence type="ECO:0000256" key="3">
    <source>
        <dbReference type="ARBA" id="ARBA00023315"/>
    </source>
</evidence>
<evidence type="ECO:0000256" key="2">
    <source>
        <dbReference type="ARBA" id="ARBA00022679"/>
    </source>
</evidence>
<evidence type="ECO:0000313" key="6">
    <source>
        <dbReference type="EMBL" id="MBC8531202.1"/>
    </source>
</evidence>
<protein>
    <recommendedName>
        <fullName evidence="4">1-acyl-sn-glycerol-3-phosphate acyltransferase</fullName>
        <ecNumber evidence="4">2.3.1.51</ecNumber>
    </recommendedName>
</protein>
<dbReference type="CDD" id="cd07989">
    <property type="entry name" value="LPLAT_AGPAT-like"/>
    <property type="match status" value="1"/>
</dbReference>
<dbReference type="Pfam" id="PF01553">
    <property type="entry name" value="Acyltransferase"/>
    <property type="match status" value="1"/>
</dbReference>
<comment type="caution">
    <text evidence="6">The sequence shown here is derived from an EMBL/GenBank/DDBJ whole genome shotgun (WGS) entry which is preliminary data.</text>
</comment>
<dbReference type="GO" id="GO:0016020">
    <property type="term" value="C:membrane"/>
    <property type="evidence" value="ECO:0007669"/>
    <property type="project" value="InterPro"/>
</dbReference>
<keyword evidence="4" id="KW-0443">Lipid metabolism</keyword>
<keyword evidence="2 4" id="KW-0808">Transferase</keyword>
<feature type="domain" description="Phospholipid/glycerol acyltransferase" evidence="5">
    <location>
        <begin position="33"/>
        <end position="141"/>
    </location>
</feature>
<evidence type="ECO:0000256" key="4">
    <source>
        <dbReference type="RuleBase" id="RU361267"/>
    </source>
</evidence>
<accession>A0A926D495</accession>
<comment type="catalytic activity">
    <reaction evidence="4">
        <text>a 1-acyl-sn-glycero-3-phosphate + an acyl-CoA = a 1,2-diacyl-sn-glycero-3-phosphate + CoA</text>
        <dbReference type="Rhea" id="RHEA:19709"/>
        <dbReference type="ChEBI" id="CHEBI:57287"/>
        <dbReference type="ChEBI" id="CHEBI:57970"/>
        <dbReference type="ChEBI" id="CHEBI:58342"/>
        <dbReference type="ChEBI" id="CHEBI:58608"/>
        <dbReference type="EC" id="2.3.1.51"/>
    </reaction>
</comment>
<name>A0A926D495_9FIRM</name>
<dbReference type="InterPro" id="IPR004552">
    <property type="entry name" value="AGP_acyltrans"/>
</dbReference>